<comment type="cofactor">
    <cofactor evidence="10">
        <name>thiamine diphosphate</name>
        <dbReference type="ChEBI" id="CHEBI:58937"/>
    </cofactor>
    <text evidence="10">Binds 1 thiamine pyrophosphate per subunit.</text>
</comment>
<dbReference type="SMART" id="SM00861">
    <property type="entry name" value="Transket_pyr"/>
    <property type="match status" value="1"/>
</dbReference>
<keyword evidence="7 10" id="KW-0784">Thiamine biosynthesis</keyword>
<evidence type="ECO:0000256" key="3">
    <source>
        <dbReference type="ARBA" id="ARBA00011738"/>
    </source>
</evidence>
<sequence>MPATPLLDQVTYPDDLKKIDDKDLPQLASELRAEMVDAVSRTGGHLGAGLGVVELTIAIHKVFDTPHDRLIFDVGHQCYPHKILTGRRDRIRTLRQENGLSGFTRRAESEYDPFGAAHSSTSISAGLGMAVAADLSGEPRNVIAVIGDGAMSAGMAYEALNNAGALDARLIVILNDNDMSIAPPTGAMSAYLARLASGRTYMGFRELGKKLTAYLGKSVDRAITRAVEHARGYVTGGTLFEEMGFYHIGPIDGHSFDHLLPVLRNVRDNSKGPVLIHVVTQKGKGYPPAEAAADKYHGVNTFDVITGAQAKAKPNAPSYTSVFAEALTQEAGYDDKIVAITAAMPSGTGLDKFALAHPSRCFDVGIAEQHAVTFAAGLASEGYKPFAALYSTFLQRGYDQVVHDVAIQGLPVRFPIDRAGFVGADGPTHAGSFDTTYLAALPGFVVMAAADEAELKHMVRTAAAYDQGPISFRYPRGEGIGVEMPERGRILEIGKGRVMKQGSKVALLSFGTRLADCLIAAEDLDAAGLSTTVVDARFAKPLDHDLIRQLARHHEVLITIEEGAVGGFGSHVLQFLAHEGLLDNGLKIRPMVLPDIWMEQAKPEAMYAKAGLDRAGIVSTVFRALGQKEIGVGAAG</sequence>
<dbReference type="HAMAP" id="MF_00315">
    <property type="entry name" value="DXP_synth"/>
    <property type="match status" value="1"/>
</dbReference>
<dbReference type="CDD" id="cd07033">
    <property type="entry name" value="TPP_PYR_DXS_TK_like"/>
    <property type="match status" value="1"/>
</dbReference>
<dbReference type="EMBL" id="JAEUAO010000002">
    <property type="protein sequence ID" value="MBW9063972.1"/>
    <property type="molecule type" value="Genomic_DNA"/>
</dbReference>
<feature type="domain" description="Transketolase-like pyrimidine-binding" evidence="11">
    <location>
        <begin position="317"/>
        <end position="482"/>
    </location>
</feature>
<evidence type="ECO:0000256" key="2">
    <source>
        <dbReference type="ARBA" id="ARBA00011081"/>
    </source>
</evidence>
<comment type="catalytic activity">
    <reaction evidence="10">
        <text>D-glyceraldehyde 3-phosphate + pyruvate + H(+) = 1-deoxy-D-xylulose 5-phosphate + CO2</text>
        <dbReference type="Rhea" id="RHEA:12605"/>
        <dbReference type="ChEBI" id="CHEBI:15361"/>
        <dbReference type="ChEBI" id="CHEBI:15378"/>
        <dbReference type="ChEBI" id="CHEBI:16526"/>
        <dbReference type="ChEBI" id="CHEBI:57792"/>
        <dbReference type="ChEBI" id="CHEBI:59776"/>
        <dbReference type="EC" id="2.2.1.7"/>
    </reaction>
</comment>
<dbReference type="PANTHER" id="PTHR43322:SF5">
    <property type="entry name" value="1-DEOXY-D-XYLULOSE-5-PHOSPHATE SYNTHASE, CHLOROPLASTIC"/>
    <property type="match status" value="1"/>
</dbReference>
<evidence type="ECO:0000256" key="9">
    <source>
        <dbReference type="ARBA" id="ARBA00023229"/>
    </source>
</evidence>
<dbReference type="CDD" id="cd02007">
    <property type="entry name" value="TPP_DXS"/>
    <property type="match status" value="1"/>
</dbReference>
<proteinExistence type="inferred from homology"/>
<comment type="function">
    <text evidence="10">Catalyzes the acyloin condensation reaction between C atoms 2 and 3 of pyruvate and glyceraldehyde 3-phosphate to yield 1-deoxy-D-xylulose-5-phosphate (DXP).</text>
</comment>
<evidence type="ECO:0000256" key="8">
    <source>
        <dbReference type="ARBA" id="ARBA00023052"/>
    </source>
</evidence>
<dbReference type="Pfam" id="PF02779">
    <property type="entry name" value="Transket_pyr"/>
    <property type="match status" value="1"/>
</dbReference>
<evidence type="ECO:0000313" key="12">
    <source>
        <dbReference type="EMBL" id="MBW9063972.1"/>
    </source>
</evidence>
<dbReference type="PANTHER" id="PTHR43322">
    <property type="entry name" value="1-D-DEOXYXYLULOSE 5-PHOSPHATE SYNTHASE-RELATED"/>
    <property type="match status" value="1"/>
</dbReference>
<dbReference type="SUPFAM" id="SSF52922">
    <property type="entry name" value="TK C-terminal domain-like"/>
    <property type="match status" value="1"/>
</dbReference>
<feature type="binding site" evidence="10">
    <location>
        <position position="368"/>
    </location>
    <ligand>
        <name>thiamine diphosphate</name>
        <dbReference type="ChEBI" id="CHEBI:58937"/>
    </ligand>
</feature>
<feature type="binding site" evidence="10">
    <location>
        <begin position="149"/>
        <end position="150"/>
    </location>
    <ligand>
        <name>thiamine diphosphate</name>
        <dbReference type="ChEBI" id="CHEBI:58937"/>
    </ligand>
</feature>
<protein>
    <recommendedName>
        <fullName evidence="10">1-deoxy-D-xylulose-5-phosphate synthase</fullName>
        <ecNumber evidence="10">2.2.1.7</ecNumber>
    </recommendedName>
    <alternativeName>
        <fullName evidence="10">1-deoxyxylulose-5-phosphate synthase</fullName>
        <shortName evidence="10">DXP synthase</shortName>
        <shortName evidence="10">DXPS</shortName>
    </alternativeName>
</protein>
<dbReference type="PROSITE" id="PS00802">
    <property type="entry name" value="TRANSKETOLASE_2"/>
    <property type="match status" value="1"/>
</dbReference>
<evidence type="ECO:0000256" key="6">
    <source>
        <dbReference type="ARBA" id="ARBA00022842"/>
    </source>
</evidence>
<keyword evidence="13" id="KW-1185">Reference proteome</keyword>
<feature type="binding site" evidence="10">
    <location>
        <position position="148"/>
    </location>
    <ligand>
        <name>Mg(2+)</name>
        <dbReference type="ChEBI" id="CHEBI:18420"/>
    </ligand>
</feature>
<dbReference type="RefSeq" id="WP_220372253.1">
    <property type="nucleotide sequence ID" value="NZ_JAEUAO010000002.1"/>
</dbReference>
<keyword evidence="6 10" id="KW-0460">Magnesium</keyword>
<evidence type="ECO:0000256" key="4">
    <source>
        <dbReference type="ARBA" id="ARBA00022679"/>
    </source>
</evidence>
<dbReference type="PROSITE" id="PS00801">
    <property type="entry name" value="TRANSKETOLASE_1"/>
    <property type="match status" value="1"/>
</dbReference>
<dbReference type="Gene3D" id="3.40.50.970">
    <property type="match status" value="2"/>
</dbReference>
<comment type="subunit">
    <text evidence="3 10">Homodimer.</text>
</comment>
<keyword evidence="8 10" id="KW-0786">Thiamine pyrophosphate</keyword>
<evidence type="ECO:0000256" key="10">
    <source>
        <dbReference type="HAMAP-Rule" id="MF_00315"/>
    </source>
</evidence>
<evidence type="ECO:0000256" key="7">
    <source>
        <dbReference type="ARBA" id="ARBA00022977"/>
    </source>
</evidence>
<evidence type="ECO:0000259" key="11">
    <source>
        <dbReference type="SMART" id="SM00861"/>
    </source>
</evidence>
<evidence type="ECO:0000256" key="1">
    <source>
        <dbReference type="ARBA" id="ARBA00004980"/>
    </source>
</evidence>
<dbReference type="InterPro" id="IPR049557">
    <property type="entry name" value="Transketolase_CS"/>
</dbReference>
<dbReference type="SUPFAM" id="SSF52518">
    <property type="entry name" value="Thiamin diphosphate-binding fold (THDP-binding)"/>
    <property type="match status" value="2"/>
</dbReference>
<dbReference type="InterPro" id="IPR005475">
    <property type="entry name" value="Transketolase-like_Pyr-bd"/>
</dbReference>
<feature type="binding site" evidence="10">
    <location>
        <begin position="117"/>
        <end position="119"/>
    </location>
    <ligand>
        <name>thiamine diphosphate</name>
        <dbReference type="ChEBI" id="CHEBI:58937"/>
    </ligand>
</feature>
<comment type="caution">
    <text evidence="12">The sequence shown here is derived from an EMBL/GenBank/DDBJ whole genome shotgun (WGS) entry which is preliminary data.</text>
</comment>
<reference evidence="12 13" key="1">
    <citation type="journal article" date="2021" name="MBio">
        <title>Poor Competitiveness of Bradyrhizobium in Pigeon Pea Root Colonization in Indian Soils.</title>
        <authorList>
            <person name="Chalasani D."/>
            <person name="Basu A."/>
            <person name="Pullabhotla S.V.S.R.N."/>
            <person name="Jorrin B."/>
            <person name="Neal A.L."/>
            <person name="Poole P.S."/>
            <person name="Podile A.R."/>
            <person name="Tkacz A."/>
        </authorList>
    </citation>
    <scope>NUCLEOTIDE SEQUENCE [LARGE SCALE GENOMIC DNA]</scope>
    <source>
        <strain evidence="12 13">HU44</strain>
    </source>
</reference>
<feature type="binding site" evidence="10">
    <location>
        <position position="177"/>
    </location>
    <ligand>
        <name>thiamine diphosphate</name>
        <dbReference type="ChEBI" id="CHEBI:58937"/>
    </ligand>
</feature>
<comment type="pathway">
    <text evidence="1 10">Metabolic intermediate biosynthesis; 1-deoxy-D-xylulose 5-phosphate biosynthesis; 1-deoxy-D-xylulose 5-phosphate from D-glyceraldehyde 3-phosphate and pyruvate: step 1/1.</text>
</comment>
<dbReference type="Pfam" id="PF02780">
    <property type="entry name" value="Transketolase_C"/>
    <property type="match status" value="1"/>
</dbReference>
<dbReference type="NCBIfam" id="TIGR00204">
    <property type="entry name" value="dxs"/>
    <property type="match status" value="1"/>
</dbReference>
<dbReference type="InterPro" id="IPR005477">
    <property type="entry name" value="Dxylulose-5-P_synthase"/>
</dbReference>
<dbReference type="InterPro" id="IPR033248">
    <property type="entry name" value="Transketolase_C"/>
</dbReference>
<keyword evidence="5 10" id="KW-0479">Metal-binding</keyword>
<dbReference type="Gene3D" id="3.40.50.920">
    <property type="match status" value="1"/>
</dbReference>
<dbReference type="InterPro" id="IPR029061">
    <property type="entry name" value="THDP-binding"/>
</dbReference>
<keyword evidence="9 10" id="KW-0414">Isoprene biosynthesis</keyword>
<dbReference type="InterPro" id="IPR020826">
    <property type="entry name" value="Transketolase_BS"/>
</dbReference>
<feature type="binding site" evidence="10">
    <location>
        <position position="177"/>
    </location>
    <ligand>
        <name>Mg(2+)</name>
        <dbReference type="ChEBI" id="CHEBI:18420"/>
    </ligand>
</feature>
<dbReference type="EC" id="2.2.1.7" evidence="10"/>
<dbReference type="Pfam" id="PF13292">
    <property type="entry name" value="DXP_synthase_N"/>
    <property type="match status" value="1"/>
</dbReference>
<feature type="binding site" evidence="10">
    <location>
        <position position="76"/>
    </location>
    <ligand>
        <name>thiamine diphosphate</name>
        <dbReference type="ChEBI" id="CHEBI:58937"/>
    </ligand>
</feature>
<evidence type="ECO:0000313" key="13">
    <source>
        <dbReference type="Proteomes" id="UP000757604"/>
    </source>
</evidence>
<dbReference type="InterPro" id="IPR009014">
    <property type="entry name" value="Transketo_C/PFOR_II"/>
</dbReference>
<evidence type="ECO:0000256" key="5">
    <source>
        <dbReference type="ARBA" id="ARBA00022723"/>
    </source>
</evidence>
<organism evidence="12 13">
    <name type="scientific">Rhizobium herbae</name>
    <dbReference type="NCBI Taxonomy" id="508661"/>
    <lineage>
        <taxon>Bacteria</taxon>
        <taxon>Pseudomonadati</taxon>
        <taxon>Pseudomonadota</taxon>
        <taxon>Alphaproteobacteria</taxon>
        <taxon>Hyphomicrobiales</taxon>
        <taxon>Rhizobiaceae</taxon>
        <taxon>Rhizobium/Agrobacterium group</taxon>
        <taxon>Rhizobium</taxon>
    </lineage>
</organism>
<comment type="cofactor">
    <cofactor evidence="10">
        <name>Mg(2+)</name>
        <dbReference type="ChEBI" id="CHEBI:18420"/>
    </cofactor>
    <text evidence="10">Binds 1 Mg(2+) ion per subunit.</text>
</comment>
<keyword evidence="4 10" id="KW-0808">Transferase</keyword>
<gene>
    <name evidence="10 12" type="primary">dxs</name>
    <name evidence="12" type="ORF">JNB71_11635</name>
</gene>
<dbReference type="Proteomes" id="UP000757604">
    <property type="component" value="Unassembled WGS sequence"/>
</dbReference>
<comment type="similarity">
    <text evidence="2 10">Belongs to the transketolase family. DXPS subfamily.</text>
</comment>
<accession>A0ABS7H9U0</accession>
<feature type="binding site" evidence="10">
    <location>
        <position position="286"/>
    </location>
    <ligand>
        <name>thiamine diphosphate</name>
        <dbReference type="ChEBI" id="CHEBI:58937"/>
    </ligand>
</feature>
<name>A0ABS7H9U0_9HYPH</name>
<dbReference type="NCBIfam" id="NF003933">
    <property type="entry name" value="PRK05444.2-2"/>
    <property type="match status" value="1"/>
</dbReference>
<dbReference type="GO" id="GO:0008661">
    <property type="term" value="F:1-deoxy-D-xylulose-5-phosphate synthase activity"/>
    <property type="evidence" value="ECO:0007669"/>
    <property type="project" value="UniProtKB-EC"/>
</dbReference>